<proteinExistence type="inferred from homology"/>
<dbReference type="PANTHER" id="PTHR36204:SF1">
    <property type="entry name" value="N-ACETYLMANNOSAMINE-6-PHOSPHATE 2-EPIMERASE-RELATED"/>
    <property type="match status" value="1"/>
</dbReference>
<organism evidence="13 14">
    <name type="scientific">Devosia equisanguinis</name>
    <dbReference type="NCBI Taxonomy" id="2490941"/>
    <lineage>
        <taxon>Bacteria</taxon>
        <taxon>Pseudomonadati</taxon>
        <taxon>Pseudomonadota</taxon>
        <taxon>Alphaproteobacteria</taxon>
        <taxon>Hyphomicrobiales</taxon>
        <taxon>Devosiaceae</taxon>
        <taxon>Devosia</taxon>
    </lineage>
</organism>
<dbReference type="RefSeq" id="WP_223214054.1">
    <property type="nucleotide sequence ID" value="NZ_JBHTMH010000006.1"/>
</dbReference>
<dbReference type="GO" id="GO:0005829">
    <property type="term" value="C:cytosol"/>
    <property type="evidence" value="ECO:0007669"/>
    <property type="project" value="TreeGrafter"/>
</dbReference>
<dbReference type="Gene3D" id="3.20.20.70">
    <property type="entry name" value="Aldolase class I"/>
    <property type="match status" value="1"/>
</dbReference>
<evidence type="ECO:0000256" key="7">
    <source>
        <dbReference type="ARBA" id="ARBA00050815"/>
    </source>
</evidence>
<keyword evidence="4" id="KW-0418">Kinase</keyword>
<dbReference type="Gene3D" id="3.30.420.40">
    <property type="match status" value="2"/>
</dbReference>
<dbReference type="GO" id="GO:0006053">
    <property type="term" value="P:N-acetylmannosamine catabolic process"/>
    <property type="evidence" value="ECO:0007669"/>
    <property type="project" value="TreeGrafter"/>
</dbReference>
<evidence type="ECO:0000256" key="5">
    <source>
        <dbReference type="ARBA" id="ARBA00023235"/>
    </source>
</evidence>
<protein>
    <recommendedName>
        <fullName evidence="12">Putative N-acetylmannosamine-6-phosphate 2-epimerase</fullName>
        <ecNumber evidence="12">5.1.3.9</ecNumber>
    </recommendedName>
    <alternativeName>
        <fullName evidence="12">ManNAc-6-P epimerase</fullName>
    </alternativeName>
</protein>
<sequence length="521" mass="53330">MPHNAQFLTDLQGGLIVSCQPVDDGPLDTIPAIVAFAQAARNGGARALRIEGADNVAAVARACDLPIIGIIKRDLPDSAVRITPFIDDVKALAAAGATVIAVDGTDRVRPVPVADLLAAIHAAGALAMADLATEAEARIASRLGFDILGTTMSGYTGGPVPAGPDLDFVAACRRLGGVVVAEGRYNTPAAAASAISAGASAVCVGSAITRTEHVTEWFRIAVDEAVSGSKATVLALDVGGTKTLAALVRNGKILERQTIKTPQGVGTDAWFSTIGLLASNWRGRYDAVGAAVTGVVQDGHWSALNPRTLAIPERTPLVQRLTTLFDAPAIALNDAQAAAWGEYRHGAGRARDMVFVTVSSGIGGGIVLQGRLLQGANGLAGSLGQIRGAPASERLEARASGFGMVASAAALGHAATTHEIFAGVENGLPWAVALLDEAVGDLAVALGDMQRLIDPQVVVLGGGIGMLPQFRDRLVARLLLEPSHLRPTIRPAVLGADAGIIGVADVSMARAHAAAERHSSF</sequence>
<dbReference type="InterPro" id="IPR000600">
    <property type="entry name" value="ROK"/>
</dbReference>
<dbReference type="Proteomes" id="UP000268844">
    <property type="component" value="Unassembled WGS sequence"/>
</dbReference>
<evidence type="ECO:0000256" key="10">
    <source>
        <dbReference type="ARBA" id="ARBA00061354"/>
    </source>
</evidence>
<evidence type="ECO:0000313" key="13">
    <source>
        <dbReference type="EMBL" id="VDS02955.1"/>
    </source>
</evidence>
<dbReference type="SUPFAM" id="SSF51366">
    <property type="entry name" value="Ribulose-phoshate binding barrel"/>
    <property type="match status" value="1"/>
</dbReference>
<evidence type="ECO:0000256" key="3">
    <source>
        <dbReference type="ARBA" id="ARBA00005081"/>
    </source>
</evidence>
<dbReference type="InterPro" id="IPR007260">
    <property type="entry name" value="NanE"/>
</dbReference>
<comment type="function">
    <text evidence="8">Catalyzes the phosphorylation of N-acetylmannosamine (ManNAc) to ManNAc-6-P.</text>
</comment>
<evidence type="ECO:0000256" key="11">
    <source>
        <dbReference type="ARBA" id="ARBA00061385"/>
    </source>
</evidence>
<evidence type="ECO:0000256" key="6">
    <source>
        <dbReference type="ARBA" id="ARBA00023277"/>
    </source>
</evidence>
<dbReference type="UniPathway" id="UPA00629">
    <property type="reaction ID" value="UER00682"/>
</dbReference>
<comment type="similarity">
    <text evidence="12">Belongs to the NanE family.</text>
</comment>
<evidence type="ECO:0000256" key="2">
    <source>
        <dbReference type="ARBA" id="ARBA00002147"/>
    </source>
</evidence>
<comment type="pathway">
    <text evidence="9">Amino-sugar metabolism; N-acetylneuraminate degradation; D-fructose 6-phosphate from N-acetylneuraminate: step 2/5.</text>
</comment>
<evidence type="ECO:0000256" key="9">
    <source>
        <dbReference type="ARBA" id="ARBA00060606"/>
    </source>
</evidence>
<comment type="catalytic activity">
    <reaction evidence="1 12">
        <text>an N-acyl-D-glucosamine 6-phosphate = an N-acyl-D-mannosamine 6-phosphate</text>
        <dbReference type="Rhea" id="RHEA:23932"/>
        <dbReference type="ChEBI" id="CHEBI:57599"/>
        <dbReference type="ChEBI" id="CHEBI:57666"/>
        <dbReference type="EC" id="5.1.3.9"/>
    </reaction>
</comment>
<dbReference type="SUPFAM" id="SSF53067">
    <property type="entry name" value="Actin-like ATPase domain"/>
    <property type="match status" value="1"/>
</dbReference>
<evidence type="ECO:0000256" key="4">
    <source>
        <dbReference type="ARBA" id="ARBA00022777"/>
    </source>
</evidence>
<comment type="catalytic activity">
    <reaction evidence="7">
        <text>an N-acyl-D-mannosamine + ATP = an N-acyl-D-mannosamine 6-phosphate + ADP + H(+)</text>
        <dbReference type="Rhea" id="RHEA:23832"/>
        <dbReference type="ChEBI" id="CHEBI:15378"/>
        <dbReference type="ChEBI" id="CHEBI:16062"/>
        <dbReference type="ChEBI" id="CHEBI:30616"/>
        <dbReference type="ChEBI" id="CHEBI:57666"/>
        <dbReference type="ChEBI" id="CHEBI:456216"/>
        <dbReference type="EC" id="2.7.1.60"/>
    </reaction>
</comment>
<dbReference type="HAMAP" id="MF_01235">
    <property type="entry name" value="ManNAc6P_epimer"/>
    <property type="match status" value="1"/>
</dbReference>
<gene>
    <name evidence="13" type="primary">nanE_1</name>
    <name evidence="12" type="synonym">nanE</name>
    <name evidence="13" type="ORF">DEVEQU_00074</name>
</gene>
<evidence type="ECO:0000256" key="1">
    <source>
        <dbReference type="ARBA" id="ARBA00000056"/>
    </source>
</evidence>
<dbReference type="GO" id="GO:0047465">
    <property type="term" value="F:N-acylglucosamine-6-phosphate 2-epimerase activity"/>
    <property type="evidence" value="ECO:0007669"/>
    <property type="project" value="UniProtKB-EC"/>
</dbReference>
<dbReference type="Pfam" id="PF00480">
    <property type="entry name" value="ROK"/>
    <property type="match status" value="1"/>
</dbReference>
<dbReference type="FunFam" id="3.20.20.70:FF:000035">
    <property type="entry name" value="Putative N-acetylmannosamine-6-phosphate 2-epimerase"/>
    <property type="match status" value="1"/>
</dbReference>
<keyword evidence="6 12" id="KW-0119">Carbohydrate metabolism</keyword>
<keyword evidence="4" id="KW-0808">Transferase</keyword>
<dbReference type="NCBIfam" id="NF002231">
    <property type="entry name" value="PRK01130.1"/>
    <property type="match status" value="1"/>
</dbReference>
<keyword evidence="14" id="KW-1185">Reference proteome</keyword>
<dbReference type="InterPro" id="IPR043129">
    <property type="entry name" value="ATPase_NBD"/>
</dbReference>
<comment type="similarity">
    <text evidence="11">In the C-terminal section; belongs to the ROK (NagC/XylR) family. NanK subfamily.</text>
</comment>
<evidence type="ECO:0000313" key="14">
    <source>
        <dbReference type="Proteomes" id="UP000268844"/>
    </source>
</evidence>
<dbReference type="PANTHER" id="PTHR36204">
    <property type="entry name" value="N-ACETYLMANNOSAMINE-6-PHOSPHATE 2-EPIMERASE-RELATED"/>
    <property type="match status" value="1"/>
</dbReference>
<dbReference type="InterPro" id="IPR011060">
    <property type="entry name" value="RibuloseP-bd_barrel"/>
</dbReference>
<dbReference type="Pfam" id="PF04131">
    <property type="entry name" value="NanE"/>
    <property type="match status" value="1"/>
</dbReference>
<comment type="function">
    <text evidence="2 12">Converts N-acetylmannosamine-6-phosphate (ManNAc-6-P) to N-acetylglucosamine-6-phosphate (GlcNAc-6-P).</text>
</comment>
<dbReference type="AlphaFoldDB" id="A0A3S4CPI1"/>
<name>A0A3S4CPI1_9HYPH</name>
<keyword evidence="5 12" id="KW-0413">Isomerase</keyword>
<evidence type="ECO:0000256" key="12">
    <source>
        <dbReference type="HAMAP-Rule" id="MF_01235"/>
    </source>
</evidence>
<dbReference type="GO" id="GO:0019262">
    <property type="term" value="P:N-acetylneuraminate catabolic process"/>
    <property type="evidence" value="ECO:0007669"/>
    <property type="project" value="UniProtKB-UniRule"/>
</dbReference>
<accession>A0A3S4CPI1</accession>
<evidence type="ECO:0000256" key="8">
    <source>
        <dbReference type="ARBA" id="ARBA00053450"/>
    </source>
</evidence>
<comment type="pathway">
    <text evidence="3 12">Amino-sugar metabolism; N-acetylneuraminate degradation; D-fructose 6-phosphate from N-acetylneuraminate: step 3/5.</text>
</comment>
<dbReference type="EC" id="5.1.3.9" evidence="12"/>
<dbReference type="EMBL" id="UZWD01000004">
    <property type="protein sequence ID" value="VDS02955.1"/>
    <property type="molecule type" value="Genomic_DNA"/>
</dbReference>
<dbReference type="InterPro" id="IPR013785">
    <property type="entry name" value="Aldolase_TIM"/>
</dbReference>
<dbReference type="GO" id="GO:0009384">
    <property type="term" value="F:N-acylmannosamine kinase activity"/>
    <property type="evidence" value="ECO:0007669"/>
    <property type="project" value="UniProtKB-EC"/>
</dbReference>
<comment type="similarity">
    <text evidence="10">In the N-terminal section; belongs to the NanE family.</text>
</comment>
<reference evidence="13 14" key="1">
    <citation type="submission" date="2018-12" db="EMBL/GenBank/DDBJ databases">
        <authorList>
            <person name="Criscuolo A."/>
        </authorList>
    </citation>
    <scope>NUCLEOTIDE SEQUENCE [LARGE SCALE GENOMIC DNA]</scope>
    <source>
        <strain evidence="13">ACIP1116281</strain>
    </source>
</reference>